<keyword evidence="2" id="KW-0255">Endonuclease</keyword>
<gene>
    <name evidence="2" type="ORF">GCM10022242_14080</name>
</gene>
<feature type="domain" description="Endonuclease/exonuclease/phosphatase" evidence="1">
    <location>
        <begin position="4"/>
        <end position="247"/>
    </location>
</feature>
<sequence>MRLVTFNILNGRSQHDQQVDVEVLRAAVRDLDPDVLALQEVDRNQPRSQMADLTAVAAEAMGAVDHRFVAALAGSPGATWTAATGDEQPDDAAYGIALLSRCPVTAWQVVRLPALRTRVPMWFDGRLRPTLVRDEPRVAVAASLDSPLGPLVVATTHLSFLRWWNTGQLRHLRHALGGVRRPLLLTGDLNMSAERAERATGMTSLARHPTFPADEPVEQLDHVLLDAGEGAVRVGGTEACRMPLSDHRALVVDLRPG</sequence>
<dbReference type="PANTHER" id="PTHR14859:SF15">
    <property type="entry name" value="ENDONUCLEASE_EXONUCLEASE_PHOSPHATASE DOMAIN-CONTAINING PROTEIN"/>
    <property type="match status" value="1"/>
</dbReference>
<comment type="caution">
    <text evidence="2">The sequence shown here is derived from an EMBL/GenBank/DDBJ whole genome shotgun (WGS) entry which is preliminary data.</text>
</comment>
<dbReference type="PANTHER" id="PTHR14859">
    <property type="entry name" value="CALCOFLUOR WHITE HYPERSENSITIVE PROTEIN PRECURSOR"/>
    <property type="match status" value="1"/>
</dbReference>
<evidence type="ECO:0000313" key="2">
    <source>
        <dbReference type="EMBL" id="GAA3812789.1"/>
    </source>
</evidence>
<dbReference type="RefSeq" id="WP_344773714.1">
    <property type="nucleotide sequence ID" value="NZ_BAABAH010000003.1"/>
</dbReference>
<keyword evidence="3" id="KW-1185">Reference proteome</keyword>
<dbReference type="InterPro" id="IPR005135">
    <property type="entry name" value="Endo/exonuclease/phosphatase"/>
</dbReference>
<dbReference type="Gene3D" id="3.60.10.10">
    <property type="entry name" value="Endonuclease/exonuclease/phosphatase"/>
    <property type="match status" value="1"/>
</dbReference>
<evidence type="ECO:0000313" key="3">
    <source>
        <dbReference type="Proteomes" id="UP001501821"/>
    </source>
</evidence>
<name>A0ABP7I9F1_9ACTN</name>
<protein>
    <submittedName>
        <fullName evidence="2">Endonuclease/exonuclease/phosphatase family protein</fullName>
    </submittedName>
</protein>
<dbReference type="InterPro" id="IPR051916">
    <property type="entry name" value="GPI-anchor_lipid_remodeler"/>
</dbReference>
<dbReference type="GO" id="GO:0004519">
    <property type="term" value="F:endonuclease activity"/>
    <property type="evidence" value="ECO:0007669"/>
    <property type="project" value="UniProtKB-KW"/>
</dbReference>
<dbReference type="Pfam" id="PF03372">
    <property type="entry name" value="Exo_endo_phos"/>
    <property type="match status" value="1"/>
</dbReference>
<dbReference type="EMBL" id="BAABAH010000003">
    <property type="protein sequence ID" value="GAA3812789.1"/>
    <property type="molecule type" value="Genomic_DNA"/>
</dbReference>
<dbReference type="SUPFAM" id="SSF56219">
    <property type="entry name" value="DNase I-like"/>
    <property type="match status" value="1"/>
</dbReference>
<evidence type="ECO:0000259" key="1">
    <source>
        <dbReference type="Pfam" id="PF03372"/>
    </source>
</evidence>
<proteinExistence type="predicted"/>
<keyword evidence="2" id="KW-0540">Nuclease</keyword>
<dbReference type="InterPro" id="IPR036691">
    <property type="entry name" value="Endo/exonu/phosph_ase_sf"/>
</dbReference>
<accession>A0ABP7I9F1</accession>
<keyword evidence="2" id="KW-0378">Hydrolase</keyword>
<dbReference type="Proteomes" id="UP001501821">
    <property type="component" value="Unassembled WGS sequence"/>
</dbReference>
<organism evidence="2 3">
    <name type="scientific">Nocardioides panacisoli</name>
    <dbReference type="NCBI Taxonomy" id="627624"/>
    <lineage>
        <taxon>Bacteria</taxon>
        <taxon>Bacillati</taxon>
        <taxon>Actinomycetota</taxon>
        <taxon>Actinomycetes</taxon>
        <taxon>Propionibacteriales</taxon>
        <taxon>Nocardioidaceae</taxon>
        <taxon>Nocardioides</taxon>
    </lineage>
</organism>
<reference evidence="3" key="1">
    <citation type="journal article" date="2019" name="Int. J. Syst. Evol. Microbiol.">
        <title>The Global Catalogue of Microorganisms (GCM) 10K type strain sequencing project: providing services to taxonomists for standard genome sequencing and annotation.</title>
        <authorList>
            <consortium name="The Broad Institute Genomics Platform"/>
            <consortium name="The Broad Institute Genome Sequencing Center for Infectious Disease"/>
            <person name="Wu L."/>
            <person name="Ma J."/>
        </authorList>
    </citation>
    <scope>NUCLEOTIDE SEQUENCE [LARGE SCALE GENOMIC DNA]</scope>
    <source>
        <strain evidence="3">JCM 16953</strain>
    </source>
</reference>